<reference evidence="5 6" key="1">
    <citation type="journal article" date="2018" name="Gigascience">
        <title>Genomes of trombidid mites reveal novel predicted allergens and laterally-transferred genes associated with secondary metabolism.</title>
        <authorList>
            <person name="Dong X."/>
            <person name="Chaisiri K."/>
            <person name="Xia D."/>
            <person name="Armstrong S.D."/>
            <person name="Fang Y."/>
            <person name="Donnelly M.J."/>
            <person name="Kadowaki T."/>
            <person name="McGarry J.W."/>
            <person name="Darby A.C."/>
            <person name="Makepeace B.L."/>
        </authorList>
    </citation>
    <scope>NUCLEOTIDE SEQUENCE [LARGE SCALE GENOMIC DNA]</scope>
    <source>
        <strain evidence="5">UoL-WK</strain>
    </source>
</reference>
<evidence type="ECO:0000313" key="6">
    <source>
        <dbReference type="Proteomes" id="UP000285301"/>
    </source>
</evidence>
<dbReference type="GO" id="GO:0006139">
    <property type="term" value="P:nucleobase-containing compound metabolic process"/>
    <property type="evidence" value="ECO:0007669"/>
    <property type="project" value="InterPro"/>
</dbReference>
<comment type="similarity">
    <text evidence="4">Belongs to the adenylate kinase family.</text>
</comment>
<dbReference type="PRINTS" id="PR00094">
    <property type="entry name" value="ADENYLTKNASE"/>
</dbReference>
<accession>A0A3S3NBF8</accession>
<evidence type="ECO:0000256" key="4">
    <source>
        <dbReference type="RuleBase" id="RU003330"/>
    </source>
</evidence>
<keyword evidence="3 4" id="KW-0418">Kinase</keyword>
<dbReference type="OrthoDB" id="439792at2759"/>
<dbReference type="AlphaFoldDB" id="A0A3S3NBF8"/>
<dbReference type="Gene3D" id="3.40.50.300">
    <property type="entry name" value="P-loop containing nucleotide triphosphate hydrolases"/>
    <property type="match status" value="1"/>
</dbReference>
<evidence type="ECO:0000256" key="1">
    <source>
        <dbReference type="ARBA" id="ARBA00022679"/>
    </source>
</evidence>
<dbReference type="STRING" id="1965070.A0A3S3NBF8"/>
<name>A0A3S3NBF8_9ACAR</name>
<evidence type="ECO:0000256" key="2">
    <source>
        <dbReference type="ARBA" id="ARBA00022741"/>
    </source>
</evidence>
<gene>
    <name evidence="5" type="ORF">B4U79_10168</name>
</gene>
<keyword evidence="2" id="KW-0547">Nucleotide-binding</keyword>
<keyword evidence="1 4" id="KW-0808">Transferase</keyword>
<dbReference type="EMBL" id="NCKU01015353">
    <property type="protein sequence ID" value="RWR99399.1"/>
    <property type="molecule type" value="Genomic_DNA"/>
</dbReference>
<proteinExistence type="inferred from homology"/>
<keyword evidence="6" id="KW-1185">Reference proteome</keyword>
<dbReference type="GO" id="GO:0005524">
    <property type="term" value="F:ATP binding"/>
    <property type="evidence" value="ECO:0007669"/>
    <property type="project" value="InterPro"/>
</dbReference>
<dbReference type="Pfam" id="PF00406">
    <property type="entry name" value="ADK"/>
    <property type="match status" value="1"/>
</dbReference>
<dbReference type="GO" id="GO:0019205">
    <property type="term" value="F:nucleobase-containing compound kinase activity"/>
    <property type="evidence" value="ECO:0007669"/>
    <property type="project" value="InterPro"/>
</dbReference>
<dbReference type="SUPFAM" id="SSF52540">
    <property type="entry name" value="P-loop containing nucleoside triphosphate hydrolases"/>
    <property type="match status" value="1"/>
</dbReference>
<dbReference type="InterPro" id="IPR027417">
    <property type="entry name" value="P-loop_NTPase"/>
</dbReference>
<dbReference type="InterPro" id="IPR000850">
    <property type="entry name" value="Adenylat/UMP-CMP_kin"/>
</dbReference>
<protein>
    <submittedName>
        <fullName evidence="5">Adenylate kinase 2-like protein</fullName>
    </submittedName>
</protein>
<evidence type="ECO:0000313" key="5">
    <source>
        <dbReference type="EMBL" id="RWR99399.1"/>
    </source>
</evidence>
<organism evidence="5 6">
    <name type="scientific">Dinothrombium tinctorium</name>
    <dbReference type="NCBI Taxonomy" id="1965070"/>
    <lineage>
        <taxon>Eukaryota</taxon>
        <taxon>Metazoa</taxon>
        <taxon>Ecdysozoa</taxon>
        <taxon>Arthropoda</taxon>
        <taxon>Chelicerata</taxon>
        <taxon>Arachnida</taxon>
        <taxon>Acari</taxon>
        <taxon>Acariformes</taxon>
        <taxon>Trombidiformes</taxon>
        <taxon>Prostigmata</taxon>
        <taxon>Anystina</taxon>
        <taxon>Parasitengona</taxon>
        <taxon>Trombidioidea</taxon>
        <taxon>Trombidiidae</taxon>
        <taxon>Dinothrombium</taxon>
    </lineage>
</organism>
<comment type="caution">
    <text evidence="5">The sequence shown here is derived from an EMBL/GenBank/DDBJ whole genome shotgun (WGS) entry which is preliminary data.</text>
</comment>
<sequence>MTDDVTGELLIRRSDDNPDALKKRLAVYHEDTKPMIDYYSIKGIHTAVDASLAASQVFQQIENAIKKAKSKDFVLFV</sequence>
<dbReference type="Proteomes" id="UP000285301">
    <property type="component" value="Unassembled WGS sequence"/>
</dbReference>
<evidence type="ECO:0000256" key="3">
    <source>
        <dbReference type="ARBA" id="ARBA00022777"/>
    </source>
</evidence>